<evidence type="ECO:0000313" key="2">
    <source>
        <dbReference type="Proteomes" id="UP001595823"/>
    </source>
</evidence>
<reference evidence="2" key="1">
    <citation type="journal article" date="2019" name="Int. J. Syst. Evol. Microbiol.">
        <title>The Global Catalogue of Microorganisms (GCM) 10K type strain sequencing project: providing services to taxonomists for standard genome sequencing and annotation.</title>
        <authorList>
            <consortium name="The Broad Institute Genomics Platform"/>
            <consortium name="The Broad Institute Genome Sequencing Center for Infectious Disease"/>
            <person name="Wu L."/>
            <person name="Ma J."/>
        </authorList>
    </citation>
    <scope>NUCLEOTIDE SEQUENCE [LARGE SCALE GENOMIC DNA]</scope>
    <source>
        <strain evidence="2">IBRC-M 10908</strain>
    </source>
</reference>
<dbReference type="PROSITE" id="PS51318">
    <property type="entry name" value="TAT"/>
    <property type="match status" value="1"/>
</dbReference>
<dbReference type="Proteomes" id="UP001595823">
    <property type="component" value="Unassembled WGS sequence"/>
</dbReference>
<accession>A0ABV8TTW4</accession>
<comment type="caution">
    <text evidence="1">The sequence shown here is derived from an EMBL/GenBank/DDBJ whole genome shotgun (WGS) entry which is preliminary data.</text>
</comment>
<gene>
    <name evidence="1" type="ORF">ACFPET_03255</name>
</gene>
<dbReference type="Gene3D" id="3.20.20.80">
    <property type="entry name" value="Glycosidases"/>
    <property type="match status" value="1"/>
</dbReference>
<dbReference type="SUPFAM" id="SSF51445">
    <property type="entry name" value="(Trans)glycosidases"/>
    <property type="match status" value="1"/>
</dbReference>
<dbReference type="EMBL" id="JBHSDK010000003">
    <property type="protein sequence ID" value="MFC4334209.1"/>
    <property type="molecule type" value="Genomic_DNA"/>
</dbReference>
<proteinExistence type="predicted"/>
<protein>
    <submittedName>
        <fullName evidence="1">Abortive phage infection protein</fullName>
    </submittedName>
</protein>
<organism evidence="1 2">
    <name type="scientific">Salininema proteolyticum</name>
    <dbReference type="NCBI Taxonomy" id="1607685"/>
    <lineage>
        <taxon>Bacteria</taxon>
        <taxon>Bacillati</taxon>
        <taxon>Actinomycetota</taxon>
        <taxon>Actinomycetes</taxon>
        <taxon>Glycomycetales</taxon>
        <taxon>Glycomycetaceae</taxon>
        <taxon>Salininema</taxon>
    </lineage>
</organism>
<evidence type="ECO:0000313" key="1">
    <source>
        <dbReference type="EMBL" id="MFC4334209.1"/>
    </source>
</evidence>
<name>A0ABV8TTW4_9ACTN</name>
<dbReference type="InterPro" id="IPR017853">
    <property type="entry name" value="GH"/>
</dbReference>
<keyword evidence="2" id="KW-1185">Reference proteome</keyword>
<sequence>MPRKHHRPGSTRPIWTRRGALAGALVLGAIGATTPLASLGAKAAGRRDEEPDPEPGLRDRGVCYTVKKGDTPSTAWSAERMREDIRAVDEDLHANAVKVTGDGVERLAATAEAAAERGLHLRIEPTLADRPRQEILDHLAEVGAHARELRRQGAGVEFSVGCEFYLFVPGIIPGSNALERVQNLLKGNYDPEEADRETAAFIADAARTGRSVFDGPLSYASAQGDAVDWDLFDIIGIDYYAHFPEHEKYVRQMRSYHGRGKPVVLAEFGCVTYEGAPQDGGMGWNQVDYTVDPPMITGDPVRSERAQADYVGEIADAAAAAGLRGAYAFDFVEPASPHVPDEPVYDLDTVSYGLVKPVFDDFRDPESDWHWEPKEAFRILSERYARARKSGGTEENCDMNP</sequence>
<dbReference type="InterPro" id="IPR006311">
    <property type="entry name" value="TAT_signal"/>
</dbReference>
<dbReference type="RefSeq" id="WP_380617945.1">
    <property type="nucleotide sequence ID" value="NZ_JBHSDK010000003.1"/>
</dbReference>